<dbReference type="RefSeq" id="WP_310771476.1">
    <property type="nucleotide sequence ID" value="NZ_CP134050.1"/>
</dbReference>
<keyword evidence="2" id="KW-0489">Methyltransferase</keyword>
<dbReference type="PANTHER" id="PTHR34203:SF15">
    <property type="entry name" value="SLL1173 PROTEIN"/>
    <property type="match status" value="1"/>
</dbReference>
<accession>A0ABY9T952</accession>
<proteinExistence type="predicted"/>
<dbReference type="Pfam" id="PF05050">
    <property type="entry name" value="Methyltransf_21"/>
    <property type="match status" value="1"/>
</dbReference>
<name>A0ABY9T952_BREBE</name>
<evidence type="ECO:0000313" key="3">
    <source>
        <dbReference type="Proteomes" id="UP001256827"/>
    </source>
</evidence>
<feature type="domain" description="Methyltransferase FkbM" evidence="1">
    <location>
        <begin position="277"/>
        <end position="419"/>
    </location>
</feature>
<dbReference type="GO" id="GO:0032259">
    <property type="term" value="P:methylation"/>
    <property type="evidence" value="ECO:0007669"/>
    <property type="project" value="UniProtKB-KW"/>
</dbReference>
<dbReference type="InterPro" id="IPR006342">
    <property type="entry name" value="FkbM_mtfrase"/>
</dbReference>
<dbReference type="Gene3D" id="3.40.50.150">
    <property type="entry name" value="Vaccinia Virus protein VP39"/>
    <property type="match status" value="2"/>
</dbReference>
<reference evidence="2 3" key="1">
    <citation type="submission" date="2023-09" db="EMBL/GenBank/DDBJ databases">
        <title>Complete Genome and Methylome dissection of Bacillus brevis NEB573 original source of BbsI restriction endonuclease.</title>
        <authorList>
            <person name="Fomenkov A."/>
            <person name="Roberts R.D."/>
        </authorList>
    </citation>
    <scope>NUCLEOTIDE SEQUENCE [LARGE SCALE GENOMIC DNA]</scope>
    <source>
        <strain evidence="2 3">NEB573</strain>
    </source>
</reference>
<dbReference type="Proteomes" id="UP001256827">
    <property type="component" value="Chromosome"/>
</dbReference>
<dbReference type="EMBL" id="CP134050">
    <property type="protein sequence ID" value="WNC16635.1"/>
    <property type="molecule type" value="Genomic_DNA"/>
</dbReference>
<organism evidence="2 3">
    <name type="scientific">Brevibacillus brevis</name>
    <name type="common">Bacillus brevis</name>
    <dbReference type="NCBI Taxonomy" id="1393"/>
    <lineage>
        <taxon>Bacteria</taxon>
        <taxon>Bacillati</taxon>
        <taxon>Bacillota</taxon>
        <taxon>Bacilli</taxon>
        <taxon>Bacillales</taxon>
        <taxon>Paenibacillaceae</taxon>
        <taxon>Brevibacillus</taxon>
    </lineage>
</organism>
<dbReference type="InterPro" id="IPR029063">
    <property type="entry name" value="SAM-dependent_MTases_sf"/>
</dbReference>
<evidence type="ECO:0000259" key="1">
    <source>
        <dbReference type="Pfam" id="PF05050"/>
    </source>
</evidence>
<dbReference type="NCBIfam" id="TIGR01444">
    <property type="entry name" value="fkbM_fam"/>
    <property type="match status" value="1"/>
</dbReference>
<protein>
    <submittedName>
        <fullName evidence="2">FkbM family methyltransferase</fullName>
    </submittedName>
</protein>
<dbReference type="GO" id="GO:0008168">
    <property type="term" value="F:methyltransferase activity"/>
    <property type="evidence" value="ECO:0007669"/>
    <property type="project" value="UniProtKB-KW"/>
</dbReference>
<keyword evidence="3" id="KW-1185">Reference proteome</keyword>
<evidence type="ECO:0000313" key="2">
    <source>
        <dbReference type="EMBL" id="WNC16635.1"/>
    </source>
</evidence>
<dbReference type="InterPro" id="IPR052514">
    <property type="entry name" value="SAM-dependent_MTase"/>
</dbReference>
<keyword evidence="2" id="KW-0808">Transferase</keyword>
<dbReference type="PANTHER" id="PTHR34203">
    <property type="entry name" value="METHYLTRANSFERASE, FKBM FAMILY PROTEIN"/>
    <property type="match status" value="1"/>
</dbReference>
<gene>
    <name evidence="2" type="ORF">RGB73_10060</name>
</gene>
<sequence>MMSRMKEIVQMWREQRRVPYPLTAQEAWDFWMLESPTYHLKVSTIQMYASGHGIRTFIESGTFRGDMVQAIKHAFQRVISIELDEQLHQAAANLFAADPHVQIIHGDSGRVLPELLQSITEPCLFWLDGHYIPLSLESARGDVDTPILQELEAILRHSVPNHVILIDDARCFIGQNPLLKGYPTIQQLEEFVHRLRPDLSFFVQNDIIRICKLTEGATSSLKKVNFLLPFDQKSFAVYGSETDQSVLHFIETENGYYEHYVINPLKRVVQPDFICLDIGANLGTISLALSYLAPQGKVYAFEPSNVNYAYLVKTIAENQIDNIEPLHLGVFDRNGTIHFHEDERGGGWSFIPQDEMVIAKSNQHINCVRLDDWVEMNMIPRVDLIKIDVEGSEVIVLEHAINTLRKWNPDLIVEFNLESMRDNFNRHPLVLYVLLEKLFSHIYLLKRDDTIVKINNYNQLLEEMKPFHGDLFCTNKTFLA</sequence>
<dbReference type="SUPFAM" id="SSF53335">
    <property type="entry name" value="S-adenosyl-L-methionine-dependent methyltransferases"/>
    <property type="match status" value="2"/>
</dbReference>
<dbReference type="CDD" id="cd02440">
    <property type="entry name" value="AdoMet_MTases"/>
    <property type="match status" value="1"/>
</dbReference>